<evidence type="ECO:0000259" key="4">
    <source>
        <dbReference type="Pfam" id="PF18962"/>
    </source>
</evidence>
<dbReference type="Proteomes" id="UP000628448">
    <property type="component" value="Unassembled WGS sequence"/>
</dbReference>
<dbReference type="RefSeq" id="WP_196989191.1">
    <property type="nucleotide sequence ID" value="NZ_JADWYR010000001.1"/>
</dbReference>
<comment type="caution">
    <text evidence="5">The sequence shown here is derived from an EMBL/GenBank/DDBJ whole genome shotgun (WGS) entry which is preliminary data.</text>
</comment>
<dbReference type="PANTHER" id="PTHR46344">
    <property type="entry name" value="OS02G0202900 PROTEIN"/>
    <property type="match status" value="1"/>
</dbReference>
<keyword evidence="2" id="KW-0677">Repeat</keyword>
<protein>
    <submittedName>
        <fullName evidence="5">T9SS type A sorting domain-containing protein</fullName>
    </submittedName>
</protein>
<name>A0A931E2V8_9BACT</name>
<feature type="chain" id="PRO_5037357182" evidence="3">
    <location>
        <begin position="35"/>
        <end position="606"/>
    </location>
</feature>
<dbReference type="AlphaFoldDB" id="A0A931E2V8"/>
<dbReference type="NCBIfam" id="TIGR04183">
    <property type="entry name" value="Por_Secre_tail"/>
    <property type="match status" value="1"/>
</dbReference>
<evidence type="ECO:0000313" key="6">
    <source>
        <dbReference type="Proteomes" id="UP000628448"/>
    </source>
</evidence>
<organism evidence="5 6">
    <name type="scientific">Panacibacter microcysteis</name>
    <dbReference type="NCBI Taxonomy" id="2793269"/>
    <lineage>
        <taxon>Bacteria</taxon>
        <taxon>Pseudomonadati</taxon>
        <taxon>Bacteroidota</taxon>
        <taxon>Chitinophagia</taxon>
        <taxon>Chitinophagales</taxon>
        <taxon>Chitinophagaceae</taxon>
        <taxon>Panacibacter</taxon>
    </lineage>
</organism>
<dbReference type="Pfam" id="PF01344">
    <property type="entry name" value="Kelch_1"/>
    <property type="match status" value="1"/>
</dbReference>
<keyword evidence="6" id="KW-1185">Reference proteome</keyword>
<dbReference type="InterPro" id="IPR026444">
    <property type="entry name" value="Secre_tail"/>
</dbReference>
<keyword evidence="1" id="KW-0880">Kelch repeat</keyword>
<accession>A0A931E2V8</accession>
<proteinExistence type="predicted"/>
<dbReference type="SUPFAM" id="SSF117281">
    <property type="entry name" value="Kelch motif"/>
    <property type="match status" value="1"/>
</dbReference>
<evidence type="ECO:0000256" key="2">
    <source>
        <dbReference type="ARBA" id="ARBA00022737"/>
    </source>
</evidence>
<dbReference type="InterPro" id="IPR006652">
    <property type="entry name" value="Kelch_1"/>
</dbReference>
<feature type="domain" description="Secretion system C-terminal sorting" evidence="4">
    <location>
        <begin position="527"/>
        <end position="596"/>
    </location>
</feature>
<reference evidence="5" key="1">
    <citation type="submission" date="2020-11" db="EMBL/GenBank/DDBJ databases">
        <title>Bacterial whole genome sequence for Panacibacter sp. DH6.</title>
        <authorList>
            <person name="Le V."/>
            <person name="Ko S."/>
            <person name="Ahn C.-Y."/>
            <person name="Oh H.-M."/>
        </authorList>
    </citation>
    <scope>NUCLEOTIDE SEQUENCE</scope>
    <source>
        <strain evidence="5">DH6</strain>
    </source>
</reference>
<feature type="signal peptide" evidence="3">
    <location>
        <begin position="1"/>
        <end position="34"/>
    </location>
</feature>
<dbReference type="PANTHER" id="PTHR46344:SF27">
    <property type="entry name" value="KELCH REPEAT SUPERFAMILY PROTEIN"/>
    <property type="match status" value="1"/>
</dbReference>
<sequence length="606" mass="64420">MKQFLRMLMLQCSNSKKSLLFSFVIVLTAFQSFGQGTWTPVTNICPATSGGVCMLLSDGTVICKTFAGGVDGYGTLWYRLTPDAQGSYINGTWSAIAPMIGSRLYFSSQILKDGRVYVAGGEYGSGGSSAETYNPLTNQWTATQSPVDFVSDANSEILEDGRVLQAIVQGNPFLREVDIYNPANNTFINGPSCIGFHNESTWVKLPDGSILMVDRNSTASERYIPALNQWVADGNVPVALYDPYGLETGAGLLLPDGRAFFIGSLGHTAYYTPSGNATPGTWAAGPDLPNGQGQPDAAAAMMPNGKVLLNCSPVPTAFNHFPSPTSYYEFDYLANTYTRINAPQGGLTTNTPCYTSNLLVLPDGKILYCLQGSSTFYVYTPSGAAIAAGKPTIKKLKKVGNAVRITGTLFNGISEGACYGDDFQMATNFPVVRFTNATNTFYARTYNWNSTGVMRGNAADTAFFTLPAGMPAGPYALTVVANGIASNPKNVILNVSTLATPTLLESGVDFEAIVAAPSAPGKAGNKVYPNPANTTATLQFGITQAGRVQATIYNAGGKAVKTVISGDYQQGLYNKTINTADLPAGVYMIKLQTTQGIENIRLVVVK</sequence>
<gene>
    <name evidence="5" type="ORF">I5907_02700</name>
</gene>
<evidence type="ECO:0000313" key="5">
    <source>
        <dbReference type="EMBL" id="MBG9375122.1"/>
    </source>
</evidence>
<dbReference type="EMBL" id="JADWYR010000001">
    <property type="protein sequence ID" value="MBG9375122.1"/>
    <property type="molecule type" value="Genomic_DNA"/>
</dbReference>
<dbReference type="Gene3D" id="2.130.10.80">
    <property type="entry name" value="Galactose oxidase/kelch, beta-propeller"/>
    <property type="match status" value="2"/>
</dbReference>
<evidence type="ECO:0000256" key="1">
    <source>
        <dbReference type="ARBA" id="ARBA00022441"/>
    </source>
</evidence>
<evidence type="ECO:0000256" key="3">
    <source>
        <dbReference type="SAM" id="SignalP"/>
    </source>
</evidence>
<dbReference type="InterPro" id="IPR037293">
    <property type="entry name" value="Gal_Oxidase_central_sf"/>
</dbReference>
<dbReference type="InterPro" id="IPR015915">
    <property type="entry name" value="Kelch-typ_b-propeller"/>
</dbReference>
<dbReference type="Pfam" id="PF18962">
    <property type="entry name" value="Por_Secre_tail"/>
    <property type="match status" value="1"/>
</dbReference>
<keyword evidence="3" id="KW-0732">Signal</keyword>